<dbReference type="AlphaFoldDB" id="W6RUB2"/>
<dbReference type="PIRSF" id="PIRSF032442">
    <property type="entry name" value="UCP032442"/>
    <property type="match status" value="1"/>
</dbReference>
<sequence>MKKKSSNFLKKLGFISIIVFLWISTYSIINIILDSNISLTSSLISNSSSEDEDSNDTNKTEENVSQEVINTIEIPNSKKLDVPLISQLPELYNGCEITSLTMMLNYIGIDVDKMTLAEEVKKDPTPIIRSGDVITSWGDPQYGFVGSISGNTGIGYAVYPKPLIPLINEYTDDQGVDLTGESLDTLKQYIASDHPIIVWVTADWTMPSFITWNKNDTTIHATFSEHAVLLTGFDENYFYFNDPLANQKSYVSINTFESVWTAMGSMAVSYN</sequence>
<dbReference type="RefSeq" id="WP_044035705.1">
    <property type="nucleotide sequence ID" value="NZ_HG917868.1"/>
</dbReference>
<dbReference type="Pfam" id="PF13529">
    <property type="entry name" value="Peptidase_C39_2"/>
    <property type="match status" value="1"/>
</dbReference>
<evidence type="ECO:0000313" key="3">
    <source>
        <dbReference type="EMBL" id="CDM67224.1"/>
    </source>
</evidence>
<dbReference type="Proteomes" id="UP000019426">
    <property type="component" value="Chromosome M2/40_rep1"/>
</dbReference>
<dbReference type="OrthoDB" id="1164310at2"/>
<dbReference type="PANTHER" id="PTHR37806:SF1">
    <property type="entry name" value="PEPTIDASE C39-LIKE DOMAIN-CONTAINING PROTEIN"/>
    <property type="match status" value="1"/>
</dbReference>
<dbReference type="InterPro" id="IPR039564">
    <property type="entry name" value="Peptidase_C39-like"/>
</dbReference>
<feature type="domain" description="Peptidase C39-like" evidence="2">
    <location>
        <begin position="80"/>
        <end position="243"/>
    </location>
</feature>
<gene>
    <name evidence="3" type="ORF">CM240_0035</name>
</gene>
<dbReference type="eggNOG" id="COG4990">
    <property type="taxonomic scope" value="Bacteria"/>
</dbReference>
<dbReference type="EMBL" id="HG917868">
    <property type="protein sequence ID" value="CDM67224.1"/>
    <property type="molecule type" value="Genomic_DNA"/>
</dbReference>
<reference evidence="3 4" key="1">
    <citation type="submission" date="2013-11" db="EMBL/GenBank/DDBJ databases">
        <title>Complete genome sequence of Clostridum sp. M2/40.</title>
        <authorList>
            <person name="Wibberg D."/>
            <person name="Puehler A."/>
            <person name="Schlueter A."/>
        </authorList>
    </citation>
    <scope>NUCLEOTIDE SEQUENCE [LARGE SCALE GENOMIC DNA]</scope>
    <source>
        <strain evidence="4">M2/40</strain>
    </source>
</reference>
<dbReference type="HOGENOM" id="CLU_067297_0_0_9"/>
<dbReference type="STRING" id="1216932.CM240_0035"/>
<evidence type="ECO:0000256" key="1">
    <source>
        <dbReference type="SAM" id="Phobius"/>
    </source>
</evidence>
<proteinExistence type="predicted"/>
<keyword evidence="1" id="KW-1133">Transmembrane helix</keyword>
<evidence type="ECO:0000313" key="4">
    <source>
        <dbReference type="Proteomes" id="UP000019426"/>
    </source>
</evidence>
<dbReference type="PANTHER" id="PTHR37806">
    <property type="entry name" value="LMO0724 PROTEIN"/>
    <property type="match status" value="1"/>
</dbReference>
<dbReference type="Gene3D" id="3.90.70.10">
    <property type="entry name" value="Cysteine proteinases"/>
    <property type="match status" value="1"/>
</dbReference>
<dbReference type="KEGG" id="clt:CM240_0035"/>
<keyword evidence="1" id="KW-0472">Membrane</keyword>
<evidence type="ECO:0000259" key="2">
    <source>
        <dbReference type="Pfam" id="PF13529"/>
    </source>
</evidence>
<dbReference type="InterPro" id="IPR016997">
    <property type="entry name" value="UCP032442"/>
</dbReference>
<protein>
    <recommendedName>
        <fullName evidence="2">Peptidase C39-like domain-containing protein</fullName>
    </recommendedName>
</protein>
<dbReference type="CDD" id="cd02549">
    <property type="entry name" value="Peptidase_C39A"/>
    <property type="match status" value="1"/>
</dbReference>
<feature type="transmembrane region" description="Helical" evidence="1">
    <location>
        <begin position="12"/>
        <end position="33"/>
    </location>
</feature>
<organism evidence="3 4">
    <name type="scientific">Clostridium bornimense</name>
    <dbReference type="NCBI Taxonomy" id="1216932"/>
    <lineage>
        <taxon>Bacteria</taxon>
        <taxon>Bacillati</taxon>
        <taxon>Bacillota</taxon>
        <taxon>Clostridia</taxon>
        <taxon>Eubacteriales</taxon>
        <taxon>Clostridiaceae</taxon>
        <taxon>Clostridium</taxon>
    </lineage>
</organism>
<accession>W6RUB2</accession>
<keyword evidence="4" id="KW-1185">Reference proteome</keyword>
<dbReference type="PATRIC" id="fig|1216932.3.peg.27"/>
<name>W6RUB2_9CLOT</name>
<dbReference type="InterPro" id="IPR039563">
    <property type="entry name" value="Peptidase_C39_single_dom"/>
</dbReference>
<keyword evidence="1" id="KW-0812">Transmembrane</keyword>